<accession>Q3SJR6</accession>
<protein>
    <recommendedName>
        <fullName evidence="3">CRM domain-containing protein</fullName>
    </recommendedName>
</protein>
<dbReference type="SMART" id="SM01103">
    <property type="entry name" value="CRS1_YhbY"/>
    <property type="match status" value="1"/>
</dbReference>
<dbReference type="InterPro" id="IPR035920">
    <property type="entry name" value="YhbY-like_sf"/>
</dbReference>
<dbReference type="RefSeq" id="WP_011311643.1">
    <property type="nucleotide sequence ID" value="NC_007404.1"/>
</dbReference>
<dbReference type="KEGG" id="tbd:Tbd_1131"/>
<reference evidence="4 5" key="1">
    <citation type="journal article" date="2006" name="J. Bacteriol.">
        <title>The genome sequence of the obligately chemolithoautotrophic, facultatively anaerobic bacterium Thiobacillus denitrificans.</title>
        <authorList>
            <person name="Beller H.R."/>
            <person name="Chain P.S."/>
            <person name="Letain T.E."/>
            <person name="Chakicherla A."/>
            <person name="Larimer F.W."/>
            <person name="Richardson P.M."/>
            <person name="Coleman M.A."/>
            <person name="Wood A.P."/>
            <person name="Kelly D.P."/>
        </authorList>
    </citation>
    <scope>NUCLEOTIDE SEQUENCE [LARGE SCALE GENOMIC DNA]</scope>
    <source>
        <strain evidence="4 5">ATCC 25259</strain>
    </source>
</reference>
<keyword evidence="1 2" id="KW-0694">RNA-binding</keyword>
<dbReference type="SUPFAM" id="SSF75471">
    <property type="entry name" value="YhbY-like"/>
    <property type="match status" value="1"/>
</dbReference>
<evidence type="ECO:0000259" key="3">
    <source>
        <dbReference type="PROSITE" id="PS51295"/>
    </source>
</evidence>
<dbReference type="PANTHER" id="PTHR40065">
    <property type="entry name" value="RNA-BINDING PROTEIN YHBY"/>
    <property type="match status" value="1"/>
</dbReference>
<dbReference type="PANTHER" id="PTHR40065:SF3">
    <property type="entry name" value="RNA-BINDING PROTEIN YHBY"/>
    <property type="match status" value="1"/>
</dbReference>
<evidence type="ECO:0000256" key="1">
    <source>
        <dbReference type="ARBA" id="ARBA00022884"/>
    </source>
</evidence>
<dbReference type="EMBL" id="CP000116">
    <property type="protein sequence ID" value="AAZ97084.1"/>
    <property type="molecule type" value="Genomic_DNA"/>
</dbReference>
<dbReference type="GO" id="GO:0003723">
    <property type="term" value="F:RNA binding"/>
    <property type="evidence" value="ECO:0007669"/>
    <property type="project" value="UniProtKB-UniRule"/>
</dbReference>
<dbReference type="InterPro" id="IPR001890">
    <property type="entry name" value="RNA-binding_CRM"/>
</dbReference>
<dbReference type="HOGENOM" id="CLU_095994_2_0_4"/>
<sequence>MKPLTPAQRQYLRGLAHNRQPVVMIRGQGLTPAVLKEIERALAAHELIKIKAASDESEVRRAWLTEICAASGAEPVQQIGKVLVIYRPAAKPEITLPA</sequence>
<dbReference type="PROSITE" id="PS51295">
    <property type="entry name" value="CRM"/>
    <property type="match status" value="1"/>
</dbReference>
<evidence type="ECO:0000313" key="5">
    <source>
        <dbReference type="Proteomes" id="UP000008291"/>
    </source>
</evidence>
<name>Q3SJR6_THIDA</name>
<keyword evidence="5" id="KW-1185">Reference proteome</keyword>
<feature type="domain" description="CRM" evidence="3">
    <location>
        <begin position="2"/>
        <end position="98"/>
    </location>
</feature>
<evidence type="ECO:0000256" key="2">
    <source>
        <dbReference type="PROSITE-ProRule" id="PRU00626"/>
    </source>
</evidence>
<evidence type="ECO:0000313" key="4">
    <source>
        <dbReference type="EMBL" id="AAZ97084.1"/>
    </source>
</evidence>
<dbReference type="AlphaFoldDB" id="Q3SJR6"/>
<dbReference type="InterPro" id="IPR051925">
    <property type="entry name" value="RNA-binding_domain"/>
</dbReference>
<dbReference type="Gene3D" id="3.30.110.60">
    <property type="entry name" value="YhbY-like"/>
    <property type="match status" value="1"/>
</dbReference>
<gene>
    <name evidence="4" type="ordered locus">Tbd_1131</name>
</gene>
<dbReference type="Proteomes" id="UP000008291">
    <property type="component" value="Chromosome"/>
</dbReference>
<dbReference type="STRING" id="292415.Tbd_1131"/>
<organism evidence="4 5">
    <name type="scientific">Thiobacillus denitrificans (strain ATCC 25259 / T1)</name>
    <dbReference type="NCBI Taxonomy" id="292415"/>
    <lineage>
        <taxon>Bacteria</taxon>
        <taxon>Pseudomonadati</taxon>
        <taxon>Pseudomonadota</taxon>
        <taxon>Betaproteobacteria</taxon>
        <taxon>Nitrosomonadales</taxon>
        <taxon>Thiobacillaceae</taxon>
        <taxon>Thiobacillus</taxon>
    </lineage>
</organism>
<dbReference type="eggNOG" id="COG1534">
    <property type="taxonomic scope" value="Bacteria"/>
</dbReference>
<proteinExistence type="predicted"/>
<dbReference type="Pfam" id="PF01985">
    <property type="entry name" value="CRS1_YhbY"/>
    <property type="match status" value="1"/>
</dbReference>
<dbReference type="OrthoDB" id="9797519at2"/>